<dbReference type="InterPro" id="IPR013087">
    <property type="entry name" value="Znf_C2H2_type"/>
</dbReference>
<keyword evidence="1" id="KW-0479">Metal-binding</keyword>
<dbReference type="Gene3D" id="3.30.160.60">
    <property type="entry name" value="Classic Zinc Finger"/>
    <property type="match status" value="1"/>
</dbReference>
<dbReference type="InterPro" id="IPR044291">
    <property type="entry name" value="GIS/GIS2/ZFP8"/>
</dbReference>
<name>A0AAD8M9Q1_9APIA</name>
<dbReference type="AlphaFoldDB" id="A0AAD8M9Q1"/>
<evidence type="ECO:0000313" key="5">
    <source>
        <dbReference type="Proteomes" id="UP001237642"/>
    </source>
</evidence>
<keyword evidence="5" id="KW-1185">Reference proteome</keyword>
<organism evidence="4 5">
    <name type="scientific">Heracleum sosnowskyi</name>
    <dbReference type="NCBI Taxonomy" id="360622"/>
    <lineage>
        <taxon>Eukaryota</taxon>
        <taxon>Viridiplantae</taxon>
        <taxon>Streptophyta</taxon>
        <taxon>Embryophyta</taxon>
        <taxon>Tracheophyta</taxon>
        <taxon>Spermatophyta</taxon>
        <taxon>Magnoliopsida</taxon>
        <taxon>eudicotyledons</taxon>
        <taxon>Gunneridae</taxon>
        <taxon>Pentapetalae</taxon>
        <taxon>asterids</taxon>
        <taxon>campanulids</taxon>
        <taxon>Apiales</taxon>
        <taxon>Apiaceae</taxon>
        <taxon>Apioideae</taxon>
        <taxon>apioid superclade</taxon>
        <taxon>Tordylieae</taxon>
        <taxon>Tordyliinae</taxon>
        <taxon>Heracleum</taxon>
    </lineage>
</organism>
<dbReference type="GO" id="GO:0003700">
    <property type="term" value="F:DNA-binding transcription factor activity"/>
    <property type="evidence" value="ECO:0007669"/>
    <property type="project" value="InterPro"/>
</dbReference>
<comment type="caution">
    <text evidence="4">The sequence shown here is derived from an EMBL/GenBank/DDBJ whole genome shotgun (WGS) entry which is preliminary data.</text>
</comment>
<dbReference type="EMBL" id="JAUIZM010000009">
    <property type="protein sequence ID" value="KAK1367425.1"/>
    <property type="molecule type" value="Genomic_DNA"/>
</dbReference>
<keyword evidence="1" id="KW-0862">Zinc</keyword>
<sequence length="236" mass="27052">MEKNEKETHDFMSVESFSQLPFIRPTLLKEKGIRLFGKEFSGNPDLDSAETNAEKVVKEARNGESSRKFECHYCFRNFPTSQALGGHQNAHKRERQHAKRAAMDYDIYPHAHVYGMNYHRFGSGSVNSQVTTYNQSPWNSNNTVYNMFYGGYGSYNQAQTPPIHCSPLSMWQIPSVNNVPRLNHDQYLRTNSTTSSPLYSNIDSPQPSKNESSSSQNRYVYQSNNLKDHVSLDLHL</sequence>
<dbReference type="GO" id="GO:0009739">
    <property type="term" value="P:response to gibberellin"/>
    <property type="evidence" value="ECO:0007669"/>
    <property type="project" value="InterPro"/>
</dbReference>
<evidence type="ECO:0000256" key="2">
    <source>
        <dbReference type="SAM" id="MobiDB-lite"/>
    </source>
</evidence>
<accession>A0AAD8M9Q1</accession>
<dbReference type="GO" id="GO:0010090">
    <property type="term" value="P:trichome morphogenesis"/>
    <property type="evidence" value="ECO:0007669"/>
    <property type="project" value="InterPro"/>
</dbReference>
<evidence type="ECO:0000256" key="1">
    <source>
        <dbReference type="PROSITE-ProRule" id="PRU00042"/>
    </source>
</evidence>
<evidence type="ECO:0000259" key="3">
    <source>
        <dbReference type="PROSITE" id="PS50157"/>
    </source>
</evidence>
<dbReference type="PROSITE" id="PS50157">
    <property type="entry name" value="ZINC_FINGER_C2H2_2"/>
    <property type="match status" value="1"/>
</dbReference>
<reference evidence="4" key="1">
    <citation type="submission" date="2023-02" db="EMBL/GenBank/DDBJ databases">
        <title>Genome of toxic invasive species Heracleum sosnowskyi carries increased number of genes despite the absence of recent whole-genome duplications.</title>
        <authorList>
            <person name="Schelkunov M."/>
            <person name="Shtratnikova V."/>
            <person name="Makarenko M."/>
            <person name="Klepikova A."/>
            <person name="Omelchenko D."/>
            <person name="Novikova G."/>
            <person name="Obukhova E."/>
            <person name="Bogdanov V."/>
            <person name="Penin A."/>
            <person name="Logacheva M."/>
        </authorList>
    </citation>
    <scope>NUCLEOTIDE SEQUENCE</scope>
    <source>
        <strain evidence="4">Hsosn_3</strain>
        <tissue evidence="4">Leaf</tissue>
    </source>
</reference>
<proteinExistence type="predicted"/>
<feature type="domain" description="C2H2-type" evidence="3">
    <location>
        <begin position="69"/>
        <end position="96"/>
    </location>
</feature>
<protein>
    <submittedName>
        <fullName evidence="4">Zinc finger protein 8</fullName>
    </submittedName>
</protein>
<dbReference type="SUPFAM" id="SSF57667">
    <property type="entry name" value="beta-beta-alpha zinc fingers"/>
    <property type="match status" value="1"/>
</dbReference>
<dbReference type="PROSITE" id="PS00028">
    <property type="entry name" value="ZINC_FINGER_C2H2_1"/>
    <property type="match status" value="1"/>
</dbReference>
<feature type="compositionally biased region" description="Polar residues" evidence="2">
    <location>
        <begin position="189"/>
        <end position="203"/>
    </location>
</feature>
<feature type="region of interest" description="Disordered" evidence="2">
    <location>
        <begin position="189"/>
        <end position="217"/>
    </location>
</feature>
<feature type="compositionally biased region" description="Low complexity" evidence="2">
    <location>
        <begin position="204"/>
        <end position="217"/>
    </location>
</feature>
<dbReference type="Pfam" id="PF13912">
    <property type="entry name" value="zf-C2H2_6"/>
    <property type="match status" value="1"/>
</dbReference>
<dbReference type="GO" id="GO:0008270">
    <property type="term" value="F:zinc ion binding"/>
    <property type="evidence" value="ECO:0007669"/>
    <property type="project" value="UniProtKB-KW"/>
</dbReference>
<dbReference type="PANTHER" id="PTHR46547">
    <property type="entry name" value="ZINC FINGER PROTEIN GIS"/>
    <property type="match status" value="1"/>
</dbReference>
<evidence type="ECO:0000313" key="4">
    <source>
        <dbReference type="EMBL" id="KAK1367425.1"/>
    </source>
</evidence>
<dbReference type="Proteomes" id="UP001237642">
    <property type="component" value="Unassembled WGS sequence"/>
</dbReference>
<reference evidence="4" key="2">
    <citation type="submission" date="2023-05" db="EMBL/GenBank/DDBJ databases">
        <authorList>
            <person name="Schelkunov M.I."/>
        </authorList>
    </citation>
    <scope>NUCLEOTIDE SEQUENCE</scope>
    <source>
        <strain evidence="4">Hsosn_3</strain>
        <tissue evidence="4">Leaf</tissue>
    </source>
</reference>
<gene>
    <name evidence="4" type="ORF">POM88_042986</name>
</gene>
<keyword evidence="1" id="KW-0863">Zinc-finger</keyword>
<dbReference type="PANTHER" id="PTHR46547:SF7">
    <property type="entry name" value="ZINC FINGER PROTEIN GIS"/>
    <property type="match status" value="1"/>
</dbReference>
<dbReference type="InterPro" id="IPR036236">
    <property type="entry name" value="Znf_C2H2_sf"/>
</dbReference>